<geneLocation type="plasmid" evidence="5">
    <name>cbm2636_mp</name>
</geneLocation>
<dbReference type="AlphaFoldDB" id="A0A375D4X9"/>
<name>A0A375D4X9_9BURK</name>
<dbReference type="PANTHER" id="PTHR46796">
    <property type="entry name" value="HTH-TYPE TRANSCRIPTIONAL ACTIVATOR RHAS-RELATED"/>
    <property type="match status" value="1"/>
</dbReference>
<evidence type="ECO:0000256" key="1">
    <source>
        <dbReference type="ARBA" id="ARBA00023015"/>
    </source>
</evidence>
<proteinExistence type="predicted"/>
<dbReference type="InterPro" id="IPR050204">
    <property type="entry name" value="AraC_XylS_family_regulators"/>
</dbReference>
<keyword evidence="2" id="KW-0238">DNA-binding</keyword>
<evidence type="ECO:0000313" key="5">
    <source>
        <dbReference type="Proteomes" id="UP000254259"/>
    </source>
</evidence>
<keyword evidence="4" id="KW-0614">Plasmid</keyword>
<gene>
    <name evidence="4" type="ORF">CBM2636_MP20636</name>
</gene>
<sequence>MRAAVMFQVLAPCPSLTPYVDGYWFVQDLEGAYAGSDITTCPYPGAVLSVNFGRPNAMVGGPAVPTVSLLGLQSASRRWQSWSDTYFVMAMLSGAGLARLFPGVGPECKDQLLDLAGYLGDRASHALSADLSAAWMPARIVARLDAWLLRRLAALREPAALQSMRAAHALLREGRQVQEVASLMAVSRRQLNRWFAQQLGLGPKQLMELERLQHSIQALQRGTCDALDGYSDQAHQIRAWRRRMAQTPGTYARSGQSPLAVSFGQRPAGAPAFYL</sequence>
<keyword evidence="1" id="KW-0805">Transcription regulation</keyword>
<protein>
    <submittedName>
        <fullName evidence="4">Transcriptional regulator</fullName>
    </submittedName>
</protein>
<dbReference type="Gene3D" id="1.10.10.60">
    <property type="entry name" value="Homeodomain-like"/>
    <property type="match status" value="1"/>
</dbReference>
<evidence type="ECO:0000256" key="2">
    <source>
        <dbReference type="ARBA" id="ARBA00023125"/>
    </source>
</evidence>
<dbReference type="GO" id="GO:0043565">
    <property type="term" value="F:sequence-specific DNA binding"/>
    <property type="evidence" value="ECO:0007669"/>
    <property type="project" value="InterPro"/>
</dbReference>
<dbReference type="InterPro" id="IPR018060">
    <property type="entry name" value="HTH_AraC"/>
</dbReference>
<dbReference type="EMBL" id="LT984814">
    <property type="protein sequence ID" value="SPD67786.1"/>
    <property type="molecule type" value="Genomic_DNA"/>
</dbReference>
<dbReference type="GO" id="GO:0003700">
    <property type="term" value="F:DNA-binding transcription factor activity"/>
    <property type="evidence" value="ECO:0007669"/>
    <property type="project" value="InterPro"/>
</dbReference>
<dbReference type="Proteomes" id="UP000254259">
    <property type="component" value="Plasmid CBM2636_mp"/>
</dbReference>
<dbReference type="PROSITE" id="PS01124">
    <property type="entry name" value="HTH_ARAC_FAMILY_2"/>
    <property type="match status" value="1"/>
</dbReference>
<evidence type="ECO:0000256" key="3">
    <source>
        <dbReference type="ARBA" id="ARBA00023163"/>
    </source>
</evidence>
<dbReference type="SMART" id="SM00342">
    <property type="entry name" value="HTH_ARAC"/>
    <property type="match status" value="1"/>
</dbReference>
<dbReference type="Pfam" id="PF12833">
    <property type="entry name" value="HTH_18"/>
    <property type="match status" value="1"/>
</dbReference>
<evidence type="ECO:0000313" key="4">
    <source>
        <dbReference type="EMBL" id="SPD67786.1"/>
    </source>
</evidence>
<accession>A0A375D4X9</accession>
<dbReference type="RefSeq" id="WP_240987831.1">
    <property type="nucleotide sequence ID" value="NZ_LT976876.1"/>
</dbReference>
<keyword evidence="3" id="KW-0804">Transcription</keyword>
<dbReference type="PANTHER" id="PTHR46796:SF13">
    <property type="entry name" value="HTH-TYPE TRANSCRIPTIONAL ACTIVATOR RHAS"/>
    <property type="match status" value="1"/>
</dbReference>
<organism evidence="4 5">
    <name type="scientific">Cupriavidus taiwanensis</name>
    <dbReference type="NCBI Taxonomy" id="164546"/>
    <lineage>
        <taxon>Bacteria</taxon>
        <taxon>Pseudomonadati</taxon>
        <taxon>Pseudomonadota</taxon>
        <taxon>Betaproteobacteria</taxon>
        <taxon>Burkholderiales</taxon>
        <taxon>Burkholderiaceae</taxon>
        <taxon>Cupriavidus</taxon>
    </lineage>
</organism>
<reference evidence="4 5" key="1">
    <citation type="submission" date="2018-01" db="EMBL/GenBank/DDBJ databases">
        <authorList>
            <person name="Clerissi C."/>
        </authorList>
    </citation>
    <scope>NUCLEOTIDE SEQUENCE [LARGE SCALE GENOMIC DNA]</scope>
    <source>
        <strain evidence="4">Cupriavidus taiwanensis SWF 66322</strain>
        <plasmid evidence="5">cbm2636_mp</plasmid>
    </source>
</reference>